<evidence type="ECO:0000313" key="2">
    <source>
        <dbReference type="EMBL" id="KAF6167224.1"/>
    </source>
</evidence>
<evidence type="ECO:0000256" key="1">
    <source>
        <dbReference type="SAM" id="MobiDB-lite"/>
    </source>
</evidence>
<protein>
    <submittedName>
        <fullName evidence="2">Uncharacterized protein</fullName>
    </submittedName>
</protein>
<reference evidence="2 3" key="1">
    <citation type="journal article" date="2020" name="IScience">
        <title>Genome Sequencing of the Endangered Kingdonia uniflora (Circaeasteraceae, Ranunculales) Reveals Potential Mechanisms of Evolutionary Specialization.</title>
        <authorList>
            <person name="Sun Y."/>
            <person name="Deng T."/>
            <person name="Zhang A."/>
            <person name="Moore M.J."/>
            <person name="Landis J.B."/>
            <person name="Lin N."/>
            <person name="Zhang H."/>
            <person name="Zhang X."/>
            <person name="Huang J."/>
            <person name="Zhang X."/>
            <person name="Sun H."/>
            <person name="Wang H."/>
        </authorList>
    </citation>
    <scope>NUCLEOTIDE SEQUENCE [LARGE SCALE GENOMIC DNA]</scope>
    <source>
        <strain evidence="2">TB1705</strain>
        <tissue evidence="2">Leaf</tissue>
    </source>
</reference>
<dbReference type="InterPro" id="IPR028938">
    <property type="entry name" value="Rsf1-like"/>
</dbReference>
<organism evidence="2 3">
    <name type="scientific">Kingdonia uniflora</name>
    <dbReference type="NCBI Taxonomy" id="39325"/>
    <lineage>
        <taxon>Eukaryota</taxon>
        <taxon>Viridiplantae</taxon>
        <taxon>Streptophyta</taxon>
        <taxon>Embryophyta</taxon>
        <taxon>Tracheophyta</taxon>
        <taxon>Spermatophyta</taxon>
        <taxon>Magnoliopsida</taxon>
        <taxon>Ranunculales</taxon>
        <taxon>Circaeasteraceae</taxon>
        <taxon>Kingdonia</taxon>
    </lineage>
</organism>
<proteinExistence type="predicted"/>
<gene>
    <name evidence="2" type="ORF">GIB67_029862</name>
</gene>
<dbReference type="AlphaFoldDB" id="A0A7J7NJS6"/>
<accession>A0A7J7NJS6</accession>
<name>A0A7J7NJS6_9MAGN</name>
<dbReference type="EMBL" id="JACGCM010000764">
    <property type="protein sequence ID" value="KAF6167224.1"/>
    <property type="molecule type" value="Genomic_DNA"/>
</dbReference>
<feature type="region of interest" description="Disordered" evidence="1">
    <location>
        <begin position="199"/>
        <end position="272"/>
    </location>
</feature>
<feature type="compositionally biased region" description="Basic and acidic residues" evidence="1">
    <location>
        <begin position="211"/>
        <end position="222"/>
    </location>
</feature>
<dbReference type="GO" id="GO:0031213">
    <property type="term" value="C:RSF complex"/>
    <property type="evidence" value="ECO:0007669"/>
    <property type="project" value="InterPro"/>
</dbReference>
<dbReference type="PANTHER" id="PTHR14296">
    <property type="entry name" value="REMODELING AND SPACING FACTOR 1"/>
    <property type="match status" value="1"/>
</dbReference>
<evidence type="ECO:0000313" key="3">
    <source>
        <dbReference type="Proteomes" id="UP000541444"/>
    </source>
</evidence>
<dbReference type="PANTHER" id="PTHR14296:SF3">
    <property type="entry name" value="DIKAR, ISOFORM F"/>
    <property type="match status" value="1"/>
</dbReference>
<dbReference type="OrthoDB" id="303107at2759"/>
<comment type="caution">
    <text evidence="2">The sequence shown here is derived from an EMBL/GenBank/DDBJ whole genome shotgun (WGS) entry which is preliminary data.</text>
</comment>
<keyword evidence="3" id="KW-1185">Reference proteome</keyword>
<sequence>MVIVAKRYFGKTAVYKVKTVAAEKNVADEKYSTRNVRRVESSLKKMAQLVLRKAILFAVLIWRKPMMHNFIEIMVKSCSIRDWWHWVSDGDTSIVAKQGMVAEAYKALDPGTPNIFLKALCDIRIEQEDIRNYIDVSIKQGIQLSVFRKERIGGDSHGVHTVATNLDEFEEVFEKLVSSKSSVESSVGKKLKIDMIPESKGLLKQTSPEPTVRREVDPKHEASTNGRSNGRLHTPQQVSYESQSPKSGDSEEYESLPLDSGNRRGQRPRRYS</sequence>
<feature type="compositionally biased region" description="Polar residues" evidence="1">
    <location>
        <begin position="234"/>
        <end position="247"/>
    </location>
</feature>
<dbReference type="Proteomes" id="UP000541444">
    <property type="component" value="Unassembled WGS sequence"/>
</dbReference>
<dbReference type="GO" id="GO:0006355">
    <property type="term" value="P:regulation of DNA-templated transcription"/>
    <property type="evidence" value="ECO:0007669"/>
    <property type="project" value="InterPro"/>
</dbReference>